<dbReference type="PROSITE" id="PS01212">
    <property type="entry name" value="P2X_RECEPTOR"/>
    <property type="match status" value="1"/>
</dbReference>
<dbReference type="GO" id="GO:0032060">
    <property type="term" value="P:bleb assembly"/>
    <property type="evidence" value="ECO:0007669"/>
    <property type="project" value="UniProtKB-ARBA"/>
</dbReference>
<keyword evidence="4" id="KW-1003">Cell membrane</keyword>
<evidence type="ECO:0000256" key="18">
    <source>
        <dbReference type="ARBA" id="ARBA00034430"/>
    </source>
</evidence>
<dbReference type="GO" id="GO:0015748">
    <property type="term" value="P:organophosphate ester transport"/>
    <property type="evidence" value="ECO:0007669"/>
    <property type="project" value="UniProtKB-ARBA"/>
</dbReference>
<dbReference type="InterPro" id="IPR046815">
    <property type="entry name" value="P2RX7_C"/>
</dbReference>
<evidence type="ECO:0000256" key="13">
    <source>
        <dbReference type="ARBA" id="ARBA00023170"/>
    </source>
</evidence>
<evidence type="ECO:0000256" key="7">
    <source>
        <dbReference type="ARBA" id="ARBA00022765"/>
    </source>
</evidence>
<comment type="subcellular location">
    <subcellularLocation>
        <location evidence="1">Cell membrane</location>
        <topology evidence="1">Multi-pass membrane protein</topology>
    </subcellularLocation>
    <subcellularLocation>
        <location evidence="21">Membrane</location>
        <topology evidence="21">Multi-pass membrane protein</topology>
    </subcellularLocation>
</comment>
<dbReference type="GO" id="GO:0001614">
    <property type="term" value="F:purinergic nucleotide receptor activity"/>
    <property type="evidence" value="ECO:0007669"/>
    <property type="project" value="InterPro"/>
</dbReference>
<dbReference type="InterPro" id="IPR003050">
    <property type="entry name" value="P2X7_purinoceptor"/>
</dbReference>
<keyword evidence="8" id="KW-1133">Transmembrane helix</keyword>
<accession>A0A8J1LFI8</accession>
<dbReference type="PRINTS" id="PR01307">
    <property type="entry name" value="P2XRECEPTOR"/>
</dbReference>
<organism evidence="23 24">
    <name type="scientific">Xenopus laevis</name>
    <name type="common">African clawed frog</name>
    <dbReference type="NCBI Taxonomy" id="8355"/>
    <lineage>
        <taxon>Eukaryota</taxon>
        <taxon>Metazoa</taxon>
        <taxon>Chordata</taxon>
        <taxon>Craniata</taxon>
        <taxon>Vertebrata</taxon>
        <taxon>Euteleostomi</taxon>
        <taxon>Amphibia</taxon>
        <taxon>Batrachia</taxon>
        <taxon>Anura</taxon>
        <taxon>Pipoidea</taxon>
        <taxon>Pipidae</taxon>
        <taxon>Xenopodinae</taxon>
        <taxon>Xenopus</taxon>
        <taxon>Xenopus</taxon>
    </lineage>
</organism>
<dbReference type="AlphaFoldDB" id="A0A8J1LFI8"/>
<evidence type="ECO:0000256" key="10">
    <source>
        <dbReference type="ARBA" id="ARBA00023136"/>
    </source>
</evidence>
<dbReference type="OrthoDB" id="494673at2759"/>
<feature type="domain" description="P2X purinoreceptor 7 intracellular" evidence="22">
    <location>
        <begin position="397"/>
        <end position="558"/>
    </location>
</feature>
<dbReference type="GO" id="GO:0051899">
    <property type="term" value="P:membrane depolarization"/>
    <property type="evidence" value="ECO:0007669"/>
    <property type="project" value="UniProtKB-ARBA"/>
</dbReference>
<dbReference type="Proteomes" id="UP000186698">
    <property type="component" value="Chromosome 1L"/>
</dbReference>
<name>A0A8J1LFI8_XENLA</name>
<dbReference type="InterPro" id="IPR059116">
    <property type="entry name" value="P2X_receptor"/>
</dbReference>
<evidence type="ECO:0000256" key="6">
    <source>
        <dbReference type="ARBA" id="ARBA00022692"/>
    </source>
</evidence>
<comment type="catalytic activity">
    <reaction evidence="20">
        <text>Ca(2+)(in) = Ca(2+)(out)</text>
        <dbReference type="Rhea" id="RHEA:29671"/>
        <dbReference type="ChEBI" id="CHEBI:29108"/>
    </reaction>
</comment>
<protein>
    <recommendedName>
        <fullName evidence="21">P2X purinoceptor</fullName>
    </recommendedName>
</protein>
<dbReference type="GO" id="GO:0051130">
    <property type="term" value="P:positive regulation of cellular component organization"/>
    <property type="evidence" value="ECO:0007669"/>
    <property type="project" value="UniProtKB-ARBA"/>
</dbReference>
<dbReference type="GO" id="GO:0098794">
    <property type="term" value="C:postsynapse"/>
    <property type="evidence" value="ECO:0007669"/>
    <property type="project" value="GOC"/>
</dbReference>
<comment type="catalytic activity">
    <reaction evidence="19">
        <text>Na(+)(in) = Na(+)(out)</text>
        <dbReference type="Rhea" id="RHEA:34963"/>
        <dbReference type="ChEBI" id="CHEBI:29101"/>
    </reaction>
</comment>
<keyword evidence="14" id="KW-0325">Glycoprotein</keyword>
<evidence type="ECO:0000256" key="2">
    <source>
        <dbReference type="ARBA" id="ARBA00009848"/>
    </source>
</evidence>
<keyword evidence="15" id="KW-1071">Ligand-gated ion channel</keyword>
<dbReference type="Gene3D" id="1.10.287.940">
    <property type="entry name" value="atp-gated p2x4 ion channel"/>
    <property type="match status" value="1"/>
</dbReference>
<keyword evidence="23" id="KW-1185">Reference proteome</keyword>
<evidence type="ECO:0000256" key="17">
    <source>
        <dbReference type="ARBA" id="ARBA00023303"/>
    </source>
</evidence>
<evidence type="ECO:0000256" key="12">
    <source>
        <dbReference type="ARBA" id="ARBA00023157"/>
    </source>
</evidence>
<dbReference type="GO" id="GO:0033198">
    <property type="term" value="P:response to ATP"/>
    <property type="evidence" value="ECO:0007669"/>
    <property type="project" value="InterPro"/>
</dbReference>
<proteinExistence type="inferred from homology"/>
<evidence type="ECO:0000256" key="15">
    <source>
        <dbReference type="ARBA" id="ARBA00023286"/>
    </source>
</evidence>
<dbReference type="PANTHER" id="PTHR10125:SF13">
    <property type="entry name" value="P2X PURINOCEPTOR 7"/>
    <property type="match status" value="1"/>
</dbReference>
<dbReference type="InterPro" id="IPR027309">
    <property type="entry name" value="P2X_extracellular_dom_sf"/>
</dbReference>
<keyword evidence="5" id="KW-0597">Phosphoprotein</keyword>
<dbReference type="GO" id="GO:0046931">
    <property type="term" value="P:pore complex assembly"/>
    <property type="evidence" value="ECO:0007669"/>
    <property type="project" value="UniProtKB-ARBA"/>
</dbReference>
<dbReference type="PRINTS" id="PR01314">
    <property type="entry name" value="P2X7RECEPTOR"/>
</dbReference>
<comment type="function">
    <text evidence="21">Receptor for ATP that acts as a ligand-gated ion channel.</text>
</comment>
<evidence type="ECO:0000256" key="20">
    <source>
        <dbReference type="ARBA" id="ARBA00036634"/>
    </source>
</evidence>
<evidence type="ECO:0000313" key="23">
    <source>
        <dbReference type="Proteomes" id="UP000186698"/>
    </source>
</evidence>
<evidence type="ECO:0000256" key="8">
    <source>
        <dbReference type="ARBA" id="ARBA00022989"/>
    </source>
</evidence>
<dbReference type="InterPro" id="IPR053792">
    <property type="entry name" value="P2X_RECEPTOR_CS"/>
</dbReference>
<reference evidence="24" key="1">
    <citation type="submission" date="2025-08" db="UniProtKB">
        <authorList>
            <consortium name="RefSeq"/>
        </authorList>
    </citation>
    <scope>IDENTIFICATION</scope>
    <source>
        <strain evidence="24">J_2021</strain>
        <tissue evidence="24">Erythrocytes</tissue>
    </source>
</reference>
<dbReference type="RefSeq" id="XP_041427789.1">
    <property type="nucleotide sequence ID" value="XM_041571855.1"/>
</dbReference>
<comment type="similarity">
    <text evidence="2 21">Belongs to the P2X receptor family.</text>
</comment>
<dbReference type="Gene3D" id="2.60.490.10">
    <property type="entry name" value="atp-gated p2x4 ion channel domain"/>
    <property type="match status" value="1"/>
</dbReference>
<sequence>MQSTSRHCKAAAIIPRPHRVPFLTTQLSIRNRGFGWRKNLQTKLHPVIYNLANNYSLITQKRYQKKDSIISSVHTKVKGFADAHSRIWDTAEYTVPSPGGDSFFVITNIVKTEGQMQSKCSELPSQKTICSRDDICKKGLADPQSNGIQTGRCINFNNTLKTCEVSAWCPVESQTTPVPAVLESAENFTVLIKNNIHFAAFNFTKKNILPNYNVSCIYDRVKAPLCPIFRLGDILRETGENFSQVAVLGGVMGIEINWDCDLDPLRYKCEPHYGFRRLDDKVVDESLYPGLNFRFARYYKNAHGTETRTLIKAYGIRFDIQVYGTGGKFNLLELALFIGSCLSYFGCASFAIDFIIGQYNSCCCNAKSVLKYYDDRKYETIPGPSVSLANLKAHLKFVSFVDKEDILMVDQKLKGSLQLASGPYIQRERFADTKAKCKDSHKQDENEMRLIKGRSAMLPPAWCKCNKCINTTHLEEQLCCRLEEGECITDTKMFNSLVLNRESLEYAFQYDNPLSKTPISKEHLRYYAKQKYVEWRFGCRKYMLNFAVIPNCCKTAIETCNLQTEGP</sequence>
<keyword evidence="6" id="KW-0812">Transmembrane</keyword>
<dbReference type="GO" id="GO:0070588">
    <property type="term" value="P:calcium ion transmembrane transport"/>
    <property type="evidence" value="ECO:0000318"/>
    <property type="project" value="GO_Central"/>
</dbReference>
<evidence type="ECO:0000256" key="1">
    <source>
        <dbReference type="ARBA" id="ARBA00004651"/>
    </source>
</evidence>
<dbReference type="GO" id="GO:0051049">
    <property type="term" value="P:regulation of transport"/>
    <property type="evidence" value="ECO:0007669"/>
    <property type="project" value="UniProtKB-ARBA"/>
</dbReference>
<keyword evidence="12" id="KW-1015">Disulfide bond</keyword>
<evidence type="ECO:0000256" key="21">
    <source>
        <dbReference type="RuleBase" id="RU000681"/>
    </source>
</evidence>
<dbReference type="Pfam" id="PF20478">
    <property type="entry name" value="P2RX7_C"/>
    <property type="match status" value="1"/>
</dbReference>
<evidence type="ECO:0000256" key="9">
    <source>
        <dbReference type="ARBA" id="ARBA00023065"/>
    </source>
</evidence>
<evidence type="ECO:0000256" key="19">
    <source>
        <dbReference type="ARBA" id="ARBA00036239"/>
    </source>
</evidence>
<evidence type="ECO:0000256" key="16">
    <source>
        <dbReference type="ARBA" id="ARBA00023288"/>
    </source>
</evidence>
<dbReference type="CTD" id="398286"/>
<evidence type="ECO:0000256" key="11">
    <source>
        <dbReference type="ARBA" id="ARBA00023139"/>
    </source>
</evidence>
<evidence type="ECO:0000313" key="24">
    <source>
        <dbReference type="RefSeq" id="XP_041427789.1"/>
    </source>
</evidence>
<keyword evidence="11" id="KW-0564">Palmitate</keyword>
<keyword evidence="7" id="KW-0013">ADP-ribosylation</keyword>
<evidence type="ECO:0000259" key="22">
    <source>
        <dbReference type="Pfam" id="PF20478"/>
    </source>
</evidence>
<comment type="catalytic activity">
    <reaction evidence="18">
        <text>K(+)(in) = K(+)(out)</text>
        <dbReference type="Rhea" id="RHEA:29463"/>
        <dbReference type="ChEBI" id="CHEBI:29103"/>
    </reaction>
</comment>
<keyword evidence="17 21" id="KW-0407">Ion channel</keyword>
<dbReference type="PANTHER" id="PTHR10125">
    <property type="entry name" value="P2X PURINOCEPTOR"/>
    <property type="match status" value="1"/>
</dbReference>
<evidence type="ECO:0000256" key="14">
    <source>
        <dbReference type="ARBA" id="ARBA00023180"/>
    </source>
</evidence>
<dbReference type="FunFam" id="2.60.490.10:FF:000002">
    <property type="entry name" value="P2X purinoceptor"/>
    <property type="match status" value="1"/>
</dbReference>
<dbReference type="NCBIfam" id="TIGR00863">
    <property type="entry name" value="P2X"/>
    <property type="match status" value="1"/>
</dbReference>
<gene>
    <name evidence="24" type="primary">p2rx7.L</name>
    <name evidence="24" type="synonym">p2rx7</name>
    <name evidence="24" type="synonym">p2X7</name>
</gene>
<dbReference type="GeneID" id="398286"/>
<dbReference type="GO" id="GO:0032731">
    <property type="term" value="P:positive regulation of interleukin-1 beta production"/>
    <property type="evidence" value="ECO:0007669"/>
    <property type="project" value="UniProtKB-ARBA"/>
</dbReference>
<keyword evidence="3 21" id="KW-0813">Transport</keyword>
<dbReference type="GO" id="GO:0007166">
    <property type="term" value="P:cell surface receptor signaling pathway"/>
    <property type="evidence" value="ECO:0000318"/>
    <property type="project" value="GO_Central"/>
</dbReference>
<keyword evidence="16" id="KW-0449">Lipoprotein</keyword>
<dbReference type="GO" id="GO:0005886">
    <property type="term" value="C:plasma membrane"/>
    <property type="evidence" value="ECO:0000318"/>
    <property type="project" value="GO_Central"/>
</dbReference>
<dbReference type="Pfam" id="PF00864">
    <property type="entry name" value="P2X_receptor"/>
    <property type="match status" value="1"/>
</dbReference>
<dbReference type="GO" id="GO:0004931">
    <property type="term" value="F:extracellularly ATP-gated monoatomic cation channel activity"/>
    <property type="evidence" value="ECO:0000318"/>
    <property type="project" value="GO_Central"/>
</dbReference>
<keyword evidence="10" id="KW-0472">Membrane</keyword>
<evidence type="ECO:0000256" key="4">
    <source>
        <dbReference type="ARBA" id="ARBA00022475"/>
    </source>
</evidence>
<evidence type="ECO:0000256" key="3">
    <source>
        <dbReference type="ARBA" id="ARBA00022448"/>
    </source>
</evidence>
<dbReference type="InterPro" id="IPR001429">
    <property type="entry name" value="P2X_purnocptor"/>
</dbReference>
<evidence type="ECO:0000256" key="5">
    <source>
        <dbReference type="ARBA" id="ARBA00022553"/>
    </source>
</evidence>
<keyword evidence="13 21" id="KW-0675">Receptor</keyword>
<dbReference type="GO" id="GO:0005524">
    <property type="term" value="F:ATP binding"/>
    <property type="evidence" value="ECO:0007669"/>
    <property type="project" value="InterPro"/>
</dbReference>
<keyword evidence="9 21" id="KW-0406">Ion transport</keyword>